<evidence type="ECO:0000313" key="6">
    <source>
        <dbReference type="Proteomes" id="UP000603640"/>
    </source>
</evidence>
<feature type="domain" description="Bacterial surface antigen (D15)" evidence="4">
    <location>
        <begin position="202"/>
        <end position="374"/>
    </location>
</feature>
<organism evidence="5 6">
    <name type="scientific">Pontibacter cellulosilyticus</name>
    <dbReference type="NCBI Taxonomy" id="1720253"/>
    <lineage>
        <taxon>Bacteria</taxon>
        <taxon>Pseudomonadati</taxon>
        <taxon>Bacteroidota</taxon>
        <taxon>Cytophagia</taxon>
        <taxon>Cytophagales</taxon>
        <taxon>Hymenobacteraceae</taxon>
        <taxon>Pontibacter</taxon>
    </lineage>
</organism>
<evidence type="ECO:0000313" key="5">
    <source>
        <dbReference type="EMBL" id="MBC5992651.1"/>
    </source>
</evidence>
<dbReference type="RefSeq" id="WP_187066581.1">
    <property type="nucleotide sequence ID" value="NZ_JACRVF010000001.1"/>
</dbReference>
<feature type="chain" id="PRO_5037657441" evidence="3">
    <location>
        <begin position="22"/>
        <end position="374"/>
    </location>
</feature>
<dbReference type="Pfam" id="PF01103">
    <property type="entry name" value="Omp85"/>
    <property type="match status" value="1"/>
</dbReference>
<proteinExistence type="predicted"/>
<evidence type="ECO:0000256" key="3">
    <source>
        <dbReference type="SAM" id="SignalP"/>
    </source>
</evidence>
<comment type="caution">
    <text evidence="5">The sequence shown here is derived from an EMBL/GenBank/DDBJ whole genome shotgun (WGS) entry which is preliminary data.</text>
</comment>
<protein>
    <submittedName>
        <fullName evidence="5">BamA/TamA family outer membrane protein</fullName>
    </submittedName>
</protein>
<dbReference type="AlphaFoldDB" id="A0A923SJE8"/>
<evidence type="ECO:0000259" key="4">
    <source>
        <dbReference type="Pfam" id="PF01103"/>
    </source>
</evidence>
<dbReference type="InterPro" id="IPR000184">
    <property type="entry name" value="Bac_surfAg_D15"/>
</dbReference>
<sequence length="374" mass="41983">MKKIFVLVVLQVVAALTMVQAQTDSTMVTAENSEIKKGFIPIPVLYYTPDTRLGFGAAVIGYMQLKSKTDDTYTRLSTARLLVDYTLNKQTDQQLEWNIFTREEKYFLRGELRHRKYVDRFYGIGNESLVANDEKYEYELVNARLGALKKTGKHTFAGLDVQLTNYYNIELHDGEESGTSILLTEQVPGYKGGYNGGVGAVFLYDSRDNVAFASSGIFLEAAAYSYGSILGGDFDYSNYSLNFSKYHALKPNHVLGSNTFININNGETPLYRMATAGGDRILRGYARNRFIDQNFAGTQVEYRFPVYKRFGMTTFAGLGDVFDKPSDVSFSTLKYSVGGGIRYALNQEQKLNIRADIGYGREGTNFYIVIGEAF</sequence>
<keyword evidence="2" id="KW-0472">Membrane</keyword>
<accession>A0A923SJE8</accession>
<dbReference type="Proteomes" id="UP000603640">
    <property type="component" value="Unassembled WGS sequence"/>
</dbReference>
<dbReference type="GO" id="GO:0019867">
    <property type="term" value="C:outer membrane"/>
    <property type="evidence" value="ECO:0007669"/>
    <property type="project" value="InterPro"/>
</dbReference>
<feature type="signal peptide" evidence="3">
    <location>
        <begin position="1"/>
        <end position="21"/>
    </location>
</feature>
<reference evidence="5" key="1">
    <citation type="submission" date="2020-08" db="EMBL/GenBank/DDBJ databases">
        <title>Pontibacter sp. SD6 16S ribosomal RNA gene Genome sequencing and assembly.</title>
        <authorList>
            <person name="Kang M."/>
        </authorList>
    </citation>
    <scope>NUCLEOTIDE SEQUENCE</scope>
    <source>
        <strain evidence="5">SD6</strain>
    </source>
</reference>
<keyword evidence="6" id="KW-1185">Reference proteome</keyword>
<evidence type="ECO:0000256" key="1">
    <source>
        <dbReference type="ARBA" id="ARBA00004370"/>
    </source>
</evidence>
<keyword evidence="3" id="KW-0732">Signal</keyword>
<gene>
    <name evidence="5" type="ORF">H8S84_07380</name>
</gene>
<name>A0A923SJE8_9BACT</name>
<dbReference type="Gene3D" id="2.40.160.50">
    <property type="entry name" value="membrane protein fhac: a member of the omp85/tpsb transporter family"/>
    <property type="match status" value="1"/>
</dbReference>
<evidence type="ECO:0000256" key="2">
    <source>
        <dbReference type="ARBA" id="ARBA00023136"/>
    </source>
</evidence>
<dbReference type="EMBL" id="JACRVF010000001">
    <property type="protein sequence ID" value="MBC5992651.1"/>
    <property type="molecule type" value="Genomic_DNA"/>
</dbReference>
<comment type="subcellular location">
    <subcellularLocation>
        <location evidence="1">Membrane</location>
    </subcellularLocation>
</comment>